<dbReference type="NCBIfam" id="TIGR00004">
    <property type="entry name" value="Rid family detoxifying hydrolase"/>
    <property type="match status" value="1"/>
</dbReference>
<sequence>MSNRQIICTDKAPRAIGSYSQAVKAGTTVYISGQIPLVPETMEMDSGDFRALARRCFENLKAVAEAARGSLADAAKITIYLTDLGNFPEVSDVMAEYFNEPYPARATIGVKALPKGAPVEIEAILELR</sequence>
<evidence type="ECO:0000256" key="1">
    <source>
        <dbReference type="ARBA" id="ARBA00010552"/>
    </source>
</evidence>
<evidence type="ECO:0000313" key="3">
    <source>
        <dbReference type="Proteomes" id="UP001178148"/>
    </source>
</evidence>
<dbReference type="PANTHER" id="PTHR11803:SF39">
    <property type="entry name" value="2-IMINOBUTANOATE_2-IMINOPROPANOATE DEAMINASE"/>
    <property type="match status" value="1"/>
</dbReference>
<dbReference type="FunFam" id="3.30.1330.40:FF:000001">
    <property type="entry name" value="L-PSP family endoribonuclease"/>
    <property type="match status" value="1"/>
</dbReference>
<organism evidence="2 3">
    <name type="scientific">Candidatus Endonucleibacter bathymodioli</name>
    <dbReference type="NCBI Taxonomy" id="539814"/>
    <lineage>
        <taxon>Bacteria</taxon>
        <taxon>Pseudomonadati</taxon>
        <taxon>Pseudomonadota</taxon>
        <taxon>Gammaproteobacteria</taxon>
        <taxon>Oceanospirillales</taxon>
        <taxon>Endozoicomonadaceae</taxon>
        <taxon>Candidatus Endonucleibacter</taxon>
    </lineage>
</organism>
<dbReference type="InterPro" id="IPR006056">
    <property type="entry name" value="RidA"/>
</dbReference>
<dbReference type="SUPFAM" id="SSF55298">
    <property type="entry name" value="YjgF-like"/>
    <property type="match status" value="1"/>
</dbReference>
<gene>
    <name evidence="2" type="ORF">QS748_11590</name>
</gene>
<protein>
    <submittedName>
        <fullName evidence="2">RidA family protein</fullName>
    </submittedName>
</protein>
<reference evidence="2 3" key="1">
    <citation type="journal article" date="2023" name="bioRxiv">
        <title>An intranuclear bacterial parasite of deep-sea mussels expresses apoptosis inhibitors acquired from its host.</title>
        <authorList>
            <person name="Gonzalez Porras M.A."/>
            <person name="Assie A."/>
            <person name="Tietjen M."/>
            <person name="Violette M."/>
            <person name="Kleiner M."/>
            <person name="Gruber-Vodicka H."/>
            <person name="Dubilier N."/>
            <person name="Leisch N."/>
        </authorList>
    </citation>
    <scope>NUCLEOTIDE SEQUENCE [LARGE SCALE GENOMIC DNA]</scope>
    <source>
        <strain evidence="2">IAP13</strain>
    </source>
</reference>
<dbReference type="InterPro" id="IPR006175">
    <property type="entry name" value="YjgF/YER057c/UK114"/>
</dbReference>
<evidence type="ECO:0000313" key="2">
    <source>
        <dbReference type="EMBL" id="MDP0589787.1"/>
    </source>
</evidence>
<dbReference type="InterPro" id="IPR019897">
    <property type="entry name" value="RidA_CS"/>
</dbReference>
<dbReference type="GO" id="GO:0019239">
    <property type="term" value="F:deaminase activity"/>
    <property type="evidence" value="ECO:0007669"/>
    <property type="project" value="TreeGrafter"/>
</dbReference>
<dbReference type="AlphaFoldDB" id="A0AA90NND2"/>
<dbReference type="Pfam" id="PF01042">
    <property type="entry name" value="Ribonuc_L-PSP"/>
    <property type="match status" value="1"/>
</dbReference>
<dbReference type="PANTHER" id="PTHR11803">
    <property type="entry name" value="2-IMINOBUTANOATE/2-IMINOPROPANOATE DEAMINASE RIDA"/>
    <property type="match status" value="1"/>
</dbReference>
<dbReference type="Gene3D" id="3.30.1330.40">
    <property type="entry name" value="RutC-like"/>
    <property type="match status" value="1"/>
</dbReference>
<dbReference type="PROSITE" id="PS01094">
    <property type="entry name" value="UPF0076"/>
    <property type="match status" value="1"/>
</dbReference>
<accession>A0AA90NND2</accession>
<dbReference type="InterPro" id="IPR035959">
    <property type="entry name" value="RutC-like_sf"/>
</dbReference>
<dbReference type="Proteomes" id="UP001178148">
    <property type="component" value="Unassembled WGS sequence"/>
</dbReference>
<dbReference type="GO" id="GO:0005829">
    <property type="term" value="C:cytosol"/>
    <property type="evidence" value="ECO:0007669"/>
    <property type="project" value="TreeGrafter"/>
</dbReference>
<proteinExistence type="inferred from homology"/>
<comment type="similarity">
    <text evidence="1">Belongs to the RutC family.</text>
</comment>
<dbReference type="EMBL" id="JASXSV010000020">
    <property type="protein sequence ID" value="MDP0589787.1"/>
    <property type="molecule type" value="Genomic_DNA"/>
</dbReference>
<keyword evidence="3" id="KW-1185">Reference proteome</keyword>
<dbReference type="CDD" id="cd00448">
    <property type="entry name" value="YjgF_YER057c_UK114_family"/>
    <property type="match status" value="1"/>
</dbReference>
<comment type="caution">
    <text evidence="2">The sequence shown here is derived from an EMBL/GenBank/DDBJ whole genome shotgun (WGS) entry which is preliminary data.</text>
</comment>
<name>A0AA90NND2_9GAMM</name>